<dbReference type="PROSITE" id="PS51084">
    <property type="entry name" value="HIT_2"/>
    <property type="match status" value="1"/>
</dbReference>
<evidence type="ECO:0000259" key="2">
    <source>
        <dbReference type="PROSITE" id="PS51084"/>
    </source>
</evidence>
<dbReference type="RefSeq" id="WP_193801675.1">
    <property type="nucleotide sequence ID" value="NZ_JADEWC010000031.1"/>
</dbReference>
<dbReference type="InterPro" id="IPR011146">
    <property type="entry name" value="HIT-like"/>
</dbReference>
<evidence type="ECO:0000313" key="3">
    <source>
        <dbReference type="EMBL" id="MBE9223438.1"/>
    </source>
</evidence>
<evidence type="ECO:0000256" key="1">
    <source>
        <dbReference type="PROSITE-ProRule" id="PRU00464"/>
    </source>
</evidence>
<accession>A0ABR9V6B5</accession>
<dbReference type="PANTHER" id="PTHR42997">
    <property type="entry name" value="HIT FAMILY HYDROLASE"/>
    <property type="match status" value="1"/>
</dbReference>
<dbReference type="InterPro" id="IPR019808">
    <property type="entry name" value="Histidine_triad_CS"/>
</dbReference>
<organism evidence="3 4">
    <name type="scientific">Cyanobacterium stanieri LEGE 03274</name>
    <dbReference type="NCBI Taxonomy" id="1828756"/>
    <lineage>
        <taxon>Bacteria</taxon>
        <taxon>Bacillati</taxon>
        <taxon>Cyanobacteriota</taxon>
        <taxon>Cyanophyceae</taxon>
        <taxon>Oscillatoriophycideae</taxon>
        <taxon>Chroococcales</taxon>
        <taxon>Geminocystaceae</taxon>
        <taxon>Cyanobacterium</taxon>
    </lineage>
</organism>
<sequence>MDNPEENKYSHLTAIDRKYLSFPARYLLNNQLLKGKILDFGCGLGNDVKKLGEKGLNIIGYDPHYFPEYPQEKFDTIICFYVLNVVFSEEQEEVIMAIAHMLKPSGKAYFAVRRDLKKEGYRTHYVHKKQTYQRLVKLPFLSLYQDEFCEIYEYIPYNQIKKRKEYCIFCNPYPKLELITESTLSYAIKDGYPLSQGHSLIIPKIHCSSYFDLPLEYQKKCWQMVNFIQKILVKKYNPDGFNVGFNVNKAGGQKVMHSHIHIIPRYQKDSQKNNKGIRSII</sequence>
<dbReference type="Pfam" id="PF01230">
    <property type="entry name" value="HIT"/>
    <property type="match status" value="1"/>
</dbReference>
<protein>
    <submittedName>
        <fullName evidence="3">HIT domain-containing protein</fullName>
    </submittedName>
</protein>
<dbReference type="PROSITE" id="PS00892">
    <property type="entry name" value="HIT_1"/>
    <property type="match status" value="1"/>
</dbReference>
<dbReference type="SUPFAM" id="SSF54197">
    <property type="entry name" value="HIT-like"/>
    <property type="match status" value="1"/>
</dbReference>
<dbReference type="Proteomes" id="UP000654604">
    <property type="component" value="Unassembled WGS sequence"/>
</dbReference>
<dbReference type="EMBL" id="JADEWC010000031">
    <property type="protein sequence ID" value="MBE9223438.1"/>
    <property type="molecule type" value="Genomic_DNA"/>
</dbReference>
<dbReference type="PANTHER" id="PTHR42997:SF1">
    <property type="entry name" value="AP-4-A PHOSPHORYLASE"/>
    <property type="match status" value="1"/>
</dbReference>
<dbReference type="CDD" id="cd02440">
    <property type="entry name" value="AdoMet_MTases"/>
    <property type="match status" value="1"/>
</dbReference>
<dbReference type="Pfam" id="PF13489">
    <property type="entry name" value="Methyltransf_23"/>
    <property type="match status" value="1"/>
</dbReference>
<evidence type="ECO:0000313" key="4">
    <source>
        <dbReference type="Proteomes" id="UP000654604"/>
    </source>
</evidence>
<comment type="caution">
    <text evidence="3">The sequence shown here is derived from an EMBL/GenBank/DDBJ whole genome shotgun (WGS) entry which is preliminary data.</text>
</comment>
<dbReference type="Gene3D" id="3.40.50.150">
    <property type="entry name" value="Vaccinia Virus protein VP39"/>
    <property type="match status" value="1"/>
</dbReference>
<gene>
    <name evidence="3" type="ORF">IQ215_12095</name>
</gene>
<dbReference type="SUPFAM" id="SSF53335">
    <property type="entry name" value="S-adenosyl-L-methionine-dependent methyltransferases"/>
    <property type="match status" value="1"/>
</dbReference>
<dbReference type="Gene3D" id="3.30.428.10">
    <property type="entry name" value="HIT-like"/>
    <property type="match status" value="1"/>
</dbReference>
<proteinExistence type="predicted"/>
<keyword evidence="4" id="KW-1185">Reference proteome</keyword>
<dbReference type="InterPro" id="IPR052908">
    <property type="entry name" value="AP-4-A_phosphorylase"/>
</dbReference>
<dbReference type="InterPro" id="IPR029063">
    <property type="entry name" value="SAM-dependent_MTases_sf"/>
</dbReference>
<feature type="domain" description="HIT" evidence="2">
    <location>
        <begin position="165"/>
        <end position="272"/>
    </location>
</feature>
<name>A0ABR9V6B5_9CHRO</name>
<dbReference type="InterPro" id="IPR036265">
    <property type="entry name" value="HIT-like_sf"/>
</dbReference>
<feature type="short sequence motif" description="Histidine triad motif" evidence="1">
    <location>
        <begin position="257"/>
        <end position="261"/>
    </location>
</feature>
<reference evidence="3 4" key="1">
    <citation type="submission" date="2020-10" db="EMBL/GenBank/DDBJ databases">
        <authorList>
            <person name="Castelo-Branco R."/>
            <person name="Eusebio N."/>
            <person name="Adriana R."/>
            <person name="Vieira A."/>
            <person name="Brugerolle De Fraissinette N."/>
            <person name="Rezende De Castro R."/>
            <person name="Schneider M.P."/>
            <person name="Vasconcelos V."/>
            <person name="Leao P.N."/>
        </authorList>
    </citation>
    <scope>NUCLEOTIDE SEQUENCE [LARGE SCALE GENOMIC DNA]</scope>
    <source>
        <strain evidence="3 4">LEGE 03274</strain>
    </source>
</reference>